<dbReference type="InterPro" id="IPR001764">
    <property type="entry name" value="Glyco_hydro_3_N"/>
</dbReference>
<dbReference type="OrthoDB" id="9805821at2"/>
<dbReference type="GO" id="GO:0009254">
    <property type="term" value="P:peptidoglycan turnover"/>
    <property type="evidence" value="ECO:0007669"/>
    <property type="project" value="TreeGrafter"/>
</dbReference>
<keyword evidence="12" id="KW-0812">Transmembrane</keyword>
<dbReference type="PANTHER" id="PTHR30480:SF13">
    <property type="entry name" value="BETA-HEXOSAMINIDASE"/>
    <property type="match status" value="1"/>
</dbReference>
<evidence type="ECO:0000313" key="15">
    <source>
        <dbReference type="EMBL" id="SFF98555.1"/>
    </source>
</evidence>
<dbReference type="Gene3D" id="1.20.1270.90">
    <property type="entry name" value="AF1782-like"/>
    <property type="match status" value="1"/>
</dbReference>
<dbReference type="InterPro" id="IPR036962">
    <property type="entry name" value="Glyco_hydro_3_N_sf"/>
</dbReference>
<feature type="transmembrane region" description="Helical" evidence="12">
    <location>
        <begin position="838"/>
        <end position="857"/>
    </location>
</feature>
<proteinExistence type="inferred from homology"/>
<dbReference type="EC" id="3.2.1.52" evidence="3"/>
<evidence type="ECO:0000256" key="9">
    <source>
        <dbReference type="ARBA" id="ARBA00023295"/>
    </source>
</evidence>
<reference evidence="15 16" key="1">
    <citation type="submission" date="2016-10" db="EMBL/GenBank/DDBJ databases">
        <authorList>
            <person name="de Groot N.N."/>
        </authorList>
    </citation>
    <scope>NUCLEOTIDE SEQUENCE [LARGE SCALE GENOMIC DNA]</scope>
    <source>
        <strain evidence="15 16">NLAE-zl-G419</strain>
    </source>
</reference>
<dbReference type="eggNOG" id="COG1472">
    <property type="taxonomic scope" value="Bacteria"/>
</dbReference>
<evidence type="ECO:0000256" key="4">
    <source>
        <dbReference type="ARBA" id="ARBA00022512"/>
    </source>
</evidence>
<dbReference type="InterPro" id="IPR019800">
    <property type="entry name" value="Glyco_hydro_3_AS"/>
</dbReference>
<evidence type="ECO:0000256" key="1">
    <source>
        <dbReference type="ARBA" id="ARBA00001231"/>
    </source>
</evidence>
<dbReference type="InterPro" id="IPR019931">
    <property type="entry name" value="LPXTG_anchor"/>
</dbReference>
<evidence type="ECO:0000256" key="13">
    <source>
        <dbReference type="SAM" id="SignalP"/>
    </source>
</evidence>
<dbReference type="RefSeq" id="WP_074845896.1">
    <property type="nucleotide sequence ID" value="NZ_CABMJC010000010.1"/>
</dbReference>
<keyword evidence="7 10" id="KW-0378">Hydrolase</keyword>
<dbReference type="GO" id="GO:0005975">
    <property type="term" value="P:carbohydrate metabolic process"/>
    <property type="evidence" value="ECO:0007669"/>
    <property type="project" value="InterPro"/>
</dbReference>
<feature type="compositionally biased region" description="Basic and acidic residues" evidence="11">
    <location>
        <begin position="805"/>
        <end position="825"/>
    </location>
</feature>
<evidence type="ECO:0000256" key="6">
    <source>
        <dbReference type="ARBA" id="ARBA00022729"/>
    </source>
</evidence>
<organism evidence="15 16">
    <name type="scientific">Clostridium cadaveris</name>
    <dbReference type="NCBI Taxonomy" id="1529"/>
    <lineage>
        <taxon>Bacteria</taxon>
        <taxon>Bacillati</taxon>
        <taxon>Bacillota</taxon>
        <taxon>Clostridia</taxon>
        <taxon>Eubacteriales</taxon>
        <taxon>Clostridiaceae</taxon>
        <taxon>Clostridium</taxon>
    </lineage>
</organism>
<feature type="domain" description="Gram-positive cocci surface proteins LPxTG" evidence="14">
    <location>
        <begin position="829"/>
        <end position="864"/>
    </location>
</feature>
<evidence type="ECO:0000313" key="16">
    <source>
        <dbReference type="Proteomes" id="UP000182135"/>
    </source>
</evidence>
<dbReference type="InterPro" id="IPR050226">
    <property type="entry name" value="NagZ_Beta-hexosaminidase"/>
</dbReference>
<feature type="chain" id="PRO_5039470846" description="beta-N-acetylhexosaminidase" evidence="13">
    <location>
        <begin position="24"/>
        <end position="864"/>
    </location>
</feature>
<dbReference type="InterPro" id="IPR036881">
    <property type="entry name" value="Glyco_hydro_3_C_sf"/>
</dbReference>
<dbReference type="Gene3D" id="3.20.20.300">
    <property type="entry name" value="Glycoside hydrolase, family 3, N-terminal domain"/>
    <property type="match status" value="1"/>
</dbReference>
<keyword evidence="9 10" id="KW-0326">Glycosidase</keyword>
<dbReference type="GO" id="GO:0004563">
    <property type="term" value="F:beta-N-acetylhexosaminidase activity"/>
    <property type="evidence" value="ECO:0007669"/>
    <property type="project" value="UniProtKB-EC"/>
</dbReference>
<comment type="similarity">
    <text evidence="2 10">Belongs to the glycosyl hydrolase 3 family.</text>
</comment>
<dbReference type="SUPFAM" id="SSF52279">
    <property type="entry name" value="Beta-D-glucan exohydrolase, C-terminal domain"/>
    <property type="match status" value="1"/>
</dbReference>
<dbReference type="Gene3D" id="3.40.50.1700">
    <property type="entry name" value="Glycoside hydrolase family 3 C-terminal domain"/>
    <property type="match status" value="1"/>
</dbReference>
<feature type="signal peptide" evidence="13">
    <location>
        <begin position="1"/>
        <end position="23"/>
    </location>
</feature>
<dbReference type="InterPro" id="IPR017853">
    <property type="entry name" value="GH"/>
</dbReference>
<evidence type="ECO:0000256" key="12">
    <source>
        <dbReference type="SAM" id="Phobius"/>
    </source>
</evidence>
<dbReference type="Pfam" id="PF00933">
    <property type="entry name" value="Glyco_hydro_3"/>
    <property type="match status" value="1"/>
</dbReference>
<dbReference type="Pfam" id="PF00746">
    <property type="entry name" value="Gram_pos_anchor"/>
    <property type="match status" value="1"/>
</dbReference>
<dbReference type="STRING" id="1529.SAMN04487885_1192"/>
<keyword evidence="16" id="KW-1185">Reference proteome</keyword>
<dbReference type="PROSITE" id="PS00775">
    <property type="entry name" value="GLYCOSYL_HYDROL_F3"/>
    <property type="match status" value="1"/>
</dbReference>
<dbReference type="AlphaFoldDB" id="A0A1I2N3R3"/>
<protein>
    <recommendedName>
        <fullName evidence="3">beta-N-acetylhexosaminidase</fullName>
        <ecNumber evidence="3">3.2.1.52</ecNumber>
    </recommendedName>
</protein>
<feature type="region of interest" description="Disordered" evidence="11">
    <location>
        <begin position="805"/>
        <end position="830"/>
    </location>
</feature>
<evidence type="ECO:0000256" key="11">
    <source>
        <dbReference type="SAM" id="MobiDB-lite"/>
    </source>
</evidence>
<dbReference type="Pfam" id="PF01915">
    <property type="entry name" value="Glyco_hydro_3_C"/>
    <property type="match status" value="1"/>
</dbReference>
<name>A0A1I2N3R3_9CLOT</name>
<evidence type="ECO:0000256" key="7">
    <source>
        <dbReference type="ARBA" id="ARBA00022801"/>
    </source>
</evidence>
<dbReference type="EMBL" id="FOOE01000019">
    <property type="protein sequence ID" value="SFF98555.1"/>
    <property type="molecule type" value="Genomic_DNA"/>
</dbReference>
<dbReference type="Proteomes" id="UP000182135">
    <property type="component" value="Unassembled WGS sequence"/>
</dbReference>
<evidence type="ECO:0000256" key="5">
    <source>
        <dbReference type="ARBA" id="ARBA00022525"/>
    </source>
</evidence>
<keyword evidence="4" id="KW-0134">Cell wall</keyword>
<accession>A0A1I2N3R3</accession>
<dbReference type="PROSITE" id="PS50847">
    <property type="entry name" value="GRAM_POS_ANCHORING"/>
    <property type="match status" value="1"/>
</dbReference>
<keyword evidence="12" id="KW-0472">Membrane</keyword>
<keyword evidence="5" id="KW-0964">Secreted</keyword>
<comment type="catalytic activity">
    <reaction evidence="1">
        <text>Hydrolysis of terminal non-reducing N-acetyl-D-hexosamine residues in N-acetyl-beta-D-hexosaminides.</text>
        <dbReference type="EC" id="3.2.1.52"/>
    </reaction>
</comment>
<keyword evidence="12" id="KW-1133">Transmembrane helix</keyword>
<keyword evidence="6 13" id="KW-0732">Signal</keyword>
<dbReference type="PANTHER" id="PTHR30480">
    <property type="entry name" value="BETA-HEXOSAMINIDASE-RELATED"/>
    <property type="match status" value="1"/>
</dbReference>
<gene>
    <name evidence="15" type="ORF">SAMN04487885_1192</name>
</gene>
<dbReference type="NCBIfam" id="TIGR01167">
    <property type="entry name" value="LPXTG_anchor"/>
    <property type="match status" value="1"/>
</dbReference>
<evidence type="ECO:0000256" key="3">
    <source>
        <dbReference type="ARBA" id="ARBA00012663"/>
    </source>
</evidence>
<evidence type="ECO:0000256" key="8">
    <source>
        <dbReference type="ARBA" id="ARBA00023088"/>
    </source>
</evidence>
<dbReference type="InterPro" id="IPR002772">
    <property type="entry name" value="Glyco_hydro_3_C"/>
</dbReference>
<sequence length="864" mass="93501">MRKKKIISMFLSATMFLSLMTFSGRTLKATANQMTENEVSSYIDQMISKMTLKQKIGQKLMLSFRSGWTMSNGTKVKSVTTLNDEIASIIGDYDIGSVILFATNLVDTEQSLKLTEDLQAAAMSKDYAGGTLPLIIATDQEGGSVYRLNSGTALPGNMALGATGSTEDTHAAGAIIGRELKALGINTNFAPDSDVNNNPANPVIGLGSFSSNPELAAKMVVPYIKGVQDSNVSTTLKHFPGHGDTGTDSHTGLPRVDKSYDEIKKCELVTFQAGINSGTDMVMTAHIQYPKIEDTKVISKKDGQEIYLPATMSHKILTDILRNDMGFKGVIVTDSMTMGAVTDNFGTVDANIKAIAAGVDILDIPIADMSSLKDISRLEELIDGIAEAYNDGTLDIKELDASIKRILTLKYNRGILNLNNDTTPWEEKLAAAKSEVGSAKNHAIERDISAHAVTVVKNRDNILPFTPKAKDKILFLTPYNNEIPGLNLGIARAIAEGLIDESVTYNAERYTSASMSTESFNELKEKIDGYNYVIVVSEATSQSQMASDYYATKFPNDVAAYCYDKNIDCAVLSIRKPYEAACYKSDKVKAVAIAYGAKGMDATNDIYPTNTAFGPNIIAGVEVIFGRYGATGKLPVDIPDVEGDLNTMNPAKTLYPLGFSVTYPAVGSVDKSKLKDIINMARDFIANKGLEGVASSISKKVNNALIAAESVYDKKNSTQNEIDESAKGLNEAINLVNNIKEDKVKLGELIKECENVDLTKYEDQCKDEFVSALTEAKKIYEGLADENISEAINKLNASKNNLKAITDDDSKNDVEENSDNDKENNDANAPKTGDNTNIILLVAVAIISGVGIIALIYKKKKKIN</sequence>
<dbReference type="SUPFAM" id="SSF51445">
    <property type="entry name" value="(Trans)glycosidases"/>
    <property type="match status" value="1"/>
</dbReference>
<keyword evidence="8" id="KW-0572">Peptidoglycan-anchor</keyword>
<evidence type="ECO:0000259" key="14">
    <source>
        <dbReference type="PROSITE" id="PS50847"/>
    </source>
</evidence>
<evidence type="ECO:0000256" key="10">
    <source>
        <dbReference type="RuleBase" id="RU361161"/>
    </source>
</evidence>
<evidence type="ECO:0000256" key="2">
    <source>
        <dbReference type="ARBA" id="ARBA00005336"/>
    </source>
</evidence>